<dbReference type="OrthoDB" id="5298629at2"/>
<dbReference type="AlphaFoldDB" id="Q2L0V5"/>
<dbReference type="Proteomes" id="UP000001977">
    <property type="component" value="Chromosome"/>
</dbReference>
<reference evidence="2 3" key="1">
    <citation type="journal article" date="2006" name="J. Bacteriol.">
        <title>Comparison of the genome sequence of the poultry pathogen Bordetella avium with those of B. bronchiseptica, B. pertussis, and B. parapertussis reveals extensive diversity in surface structures associated with host interaction.</title>
        <authorList>
            <person name="Sebaihia M."/>
            <person name="Preston A."/>
            <person name="Maskell D.J."/>
            <person name="Kuzmiak H."/>
            <person name="Connell T.D."/>
            <person name="King N.D."/>
            <person name="Orndorff P.E."/>
            <person name="Miyamoto D.M."/>
            <person name="Thomson N.R."/>
            <person name="Harris D."/>
            <person name="Goble A."/>
            <person name="Lord A."/>
            <person name="Murphy L."/>
            <person name="Quail M.A."/>
            <person name="Rutter S."/>
            <person name="Squares R."/>
            <person name="Squares S."/>
            <person name="Woodward J."/>
            <person name="Parkhill J."/>
            <person name="Temple L.M."/>
        </authorList>
    </citation>
    <scope>NUCLEOTIDE SEQUENCE [LARGE SCALE GENOMIC DNA]</scope>
    <source>
        <strain evidence="2 3">197N</strain>
    </source>
</reference>
<proteinExistence type="predicted"/>
<sequence length="147" mass="16000">MSSKRYLEDLAVGDTYVSGEYTVTHDDIIAFAQRYDPQPFHLSEAAAANSLFGGLAASGWHTAAISMRLLVDSLPLAGGLIGAGAEIVWPRPTRPGDTLRVRSEILQITPSHSKPDRAIVLMQSDTLNQNAEAVQRLTSKLVVFRRP</sequence>
<dbReference type="eggNOG" id="COG2030">
    <property type="taxonomic scope" value="Bacteria"/>
</dbReference>
<dbReference type="Pfam" id="PF01575">
    <property type="entry name" value="MaoC_dehydratas"/>
    <property type="match status" value="1"/>
</dbReference>
<feature type="domain" description="MaoC-like" evidence="1">
    <location>
        <begin position="18"/>
        <end position="107"/>
    </location>
</feature>
<keyword evidence="3" id="KW-1185">Reference proteome</keyword>
<organism evidence="2 3">
    <name type="scientific">Bordetella avium (strain 197N)</name>
    <dbReference type="NCBI Taxonomy" id="360910"/>
    <lineage>
        <taxon>Bacteria</taxon>
        <taxon>Pseudomonadati</taxon>
        <taxon>Pseudomonadota</taxon>
        <taxon>Betaproteobacteria</taxon>
        <taxon>Burkholderiales</taxon>
        <taxon>Alcaligenaceae</taxon>
        <taxon>Bordetella</taxon>
    </lineage>
</organism>
<dbReference type="EMBL" id="AM167904">
    <property type="protein sequence ID" value="CAJ49417.1"/>
    <property type="molecule type" value="Genomic_DNA"/>
</dbReference>
<dbReference type="InterPro" id="IPR002539">
    <property type="entry name" value="MaoC-like_dom"/>
</dbReference>
<dbReference type="RefSeq" id="WP_012417478.1">
    <property type="nucleotide sequence ID" value="NC_010645.1"/>
</dbReference>
<dbReference type="InterPro" id="IPR029069">
    <property type="entry name" value="HotDog_dom_sf"/>
</dbReference>
<dbReference type="PANTHER" id="PTHR43664">
    <property type="entry name" value="MONOAMINE OXIDASE-RELATED"/>
    <property type="match status" value="1"/>
</dbReference>
<gene>
    <name evidence="2" type="ordered locus">BAV1809</name>
</gene>
<dbReference type="STRING" id="360910.BAV1809"/>
<evidence type="ECO:0000313" key="2">
    <source>
        <dbReference type="EMBL" id="CAJ49417.1"/>
    </source>
</evidence>
<evidence type="ECO:0000259" key="1">
    <source>
        <dbReference type="Pfam" id="PF01575"/>
    </source>
</evidence>
<dbReference type="InterPro" id="IPR052342">
    <property type="entry name" value="MCH/BMMD"/>
</dbReference>
<dbReference type="CDD" id="cd03454">
    <property type="entry name" value="YdeM"/>
    <property type="match status" value="1"/>
</dbReference>
<name>Q2L0V5_BORA1</name>
<accession>Q2L0V5</accession>
<dbReference type="SUPFAM" id="SSF54637">
    <property type="entry name" value="Thioesterase/thiol ester dehydrase-isomerase"/>
    <property type="match status" value="1"/>
</dbReference>
<evidence type="ECO:0000313" key="3">
    <source>
        <dbReference type="Proteomes" id="UP000001977"/>
    </source>
</evidence>
<dbReference type="HOGENOM" id="CLU_094876_1_0_4"/>
<dbReference type="PANTHER" id="PTHR43664:SF1">
    <property type="entry name" value="BETA-METHYLMALYL-COA DEHYDRATASE"/>
    <property type="match status" value="1"/>
</dbReference>
<protein>
    <submittedName>
        <fullName evidence="2">Dehydratase</fullName>
    </submittedName>
</protein>
<dbReference type="Gene3D" id="3.10.129.10">
    <property type="entry name" value="Hotdog Thioesterase"/>
    <property type="match status" value="1"/>
</dbReference>
<dbReference type="KEGG" id="bav:BAV1809"/>